<accession>A0AAD8IFR7</accession>
<evidence type="ECO:0008006" key="5">
    <source>
        <dbReference type="Google" id="ProtNLM"/>
    </source>
</evidence>
<reference evidence="3" key="2">
    <citation type="submission" date="2023-05" db="EMBL/GenBank/DDBJ databases">
        <authorList>
            <person name="Schelkunov M.I."/>
        </authorList>
    </citation>
    <scope>NUCLEOTIDE SEQUENCE</scope>
    <source>
        <strain evidence="3">Hsosn_3</strain>
        <tissue evidence="3">Leaf</tissue>
    </source>
</reference>
<keyword evidence="4" id="KW-1185">Reference proteome</keyword>
<evidence type="ECO:0000313" key="4">
    <source>
        <dbReference type="Proteomes" id="UP001237642"/>
    </source>
</evidence>
<feature type="transmembrane region" description="Helical" evidence="2">
    <location>
        <begin position="287"/>
        <end position="312"/>
    </location>
</feature>
<organism evidence="3 4">
    <name type="scientific">Heracleum sosnowskyi</name>
    <dbReference type="NCBI Taxonomy" id="360622"/>
    <lineage>
        <taxon>Eukaryota</taxon>
        <taxon>Viridiplantae</taxon>
        <taxon>Streptophyta</taxon>
        <taxon>Embryophyta</taxon>
        <taxon>Tracheophyta</taxon>
        <taxon>Spermatophyta</taxon>
        <taxon>Magnoliopsida</taxon>
        <taxon>eudicotyledons</taxon>
        <taxon>Gunneridae</taxon>
        <taxon>Pentapetalae</taxon>
        <taxon>asterids</taxon>
        <taxon>campanulids</taxon>
        <taxon>Apiales</taxon>
        <taxon>Apiaceae</taxon>
        <taxon>Apioideae</taxon>
        <taxon>apioid superclade</taxon>
        <taxon>Tordylieae</taxon>
        <taxon>Tordyliinae</taxon>
        <taxon>Heracleum</taxon>
    </lineage>
</organism>
<feature type="compositionally biased region" description="Polar residues" evidence="1">
    <location>
        <begin position="112"/>
        <end position="124"/>
    </location>
</feature>
<reference evidence="3" key="1">
    <citation type="submission" date="2023-02" db="EMBL/GenBank/DDBJ databases">
        <title>Genome of toxic invasive species Heracleum sosnowskyi carries increased number of genes despite the absence of recent whole-genome duplications.</title>
        <authorList>
            <person name="Schelkunov M."/>
            <person name="Shtratnikova V."/>
            <person name="Makarenko M."/>
            <person name="Klepikova A."/>
            <person name="Omelchenko D."/>
            <person name="Novikova G."/>
            <person name="Obukhova E."/>
            <person name="Bogdanov V."/>
            <person name="Penin A."/>
            <person name="Logacheva M."/>
        </authorList>
    </citation>
    <scope>NUCLEOTIDE SEQUENCE</scope>
    <source>
        <strain evidence="3">Hsosn_3</strain>
        <tissue evidence="3">Leaf</tissue>
    </source>
</reference>
<feature type="transmembrane region" description="Helical" evidence="2">
    <location>
        <begin position="247"/>
        <end position="267"/>
    </location>
</feature>
<evidence type="ECO:0000256" key="2">
    <source>
        <dbReference type="SAM" id="Phobius"/>
    </source>
</evidence>
<dbReference type="PANTHER" id="PTHR33573:SF17">
    <property type="entry name" value="CASP-LIKE PROTEIN 4D1"/>
    <property type="match status" value="1"/>
</dbReference>
<gene>
    <name evidence="3" type="ORF">POM88_021899</name>
</gene>
<dbReference type="PANTHER" id="PTHR33573">
    <property type="entry name" value="CASP-LIKE PROTEIN 4A4"/>
    <property type="match status" value="1"/>
</dbReference>
<keyword evidence="2" id="KW-0472">Membrane</keyword>
<dbReference type="Proteomes" id="UP001237642">
    <property type="component" value="Unassembled WGS sequence"/>
</dbReference>
<proteinExistence type="predicted"/>
<evidence type="ECO:0000313" key="3">
    <source>
        <dbReference type="EMBL" id="KAK1384164.1"/>
    </source>
</evidence>
<keyword evidence="2" id="KW-1133">Transmembrane helix</keyword>
<feature type="region of interest" description="Disordered" evidence="1">
    <location>
        <begin position="103"/>
        <end position="124"/>
    </location>
</feature>
<comment type="caution">
    <text evidence="3">The sequence shown here is derived from an EMBL/GenBank/DDBJ whole genome shotgun (WGS) entry which is preliminary data.</text>
</comment>
<name>A0AAD8IFR7_9APIA</name>
<dbReference type="EMBL" id="JAUIZM010000005">
    <property type="protein sequence ID" value="KAK1384164.1"/>
    <property type="molecule type" value="Genomic_DNA"/>
</dbReference>
<keyword evidence="2" id="KW-0812">Transmembrane</keyword>
<protein>
    <recommendedName>
        <fullName evidence="5">CASP-like protein</fullName>
    </recommendedName>
</protein>
<evidence type="ECO:0000256" key="1">
    <source>
        <dbReference type="SAM" id="MobiDB-lite"/>
    </source>
</evidence>
<sequence>MKMQWKKKKHPSERDVSPTCLDFEETRREGKVLAGARPWRIGDPSNSFFLKYQGEDSPFQDTDEIDLLKHKVMDENWRYDLEGSQSPGYGNKRYLEDELLNEGHKKQRSDVESQSGGTLYSSPTKKMIVSSPPRICDEDGYPSYSWEKYQFGTSEYYGDSESQFEDQVKESPLSGGPTMVEQRLVPCQTSGIRSGWMGNSVDIHEEYVPTDGGQEQLVIPFGVYHLCVGKRWIRNDYLPVYDFYCDMLLNFLLATTSGAGFAVTYELRTIVGHGHAGYGKTKKFLDIVFVSIGLLFLGSICVVMLSIISSYFRKFK</sequence>
<dbReference type="AlphaFoldDB" id="A0AAD8IFR7"/>